<reference evidence="3" key="1">
    <citation type="journal article" date="2019" name="Plant Biotechnol. J.">
        <title>Genome sequencing of the Australian wild diploid species Gossypium australe highlights disease resistance and delayed gland morphogenesis.</title>
        <authorList>
            <person name="Cai Y."/>
            <person name="Cai X."/>
            <person name="Wang Q."/>
            <person name="Wang P."/>
            <person name="Zhang Y."/>
            <person name="Cai C."/>
            <person name="Xu Y."/>
            <person name="Wang K."/>
            <person name="Zhou Z."/>
            <person name="Wang C."/>
            <person name="Geng S."/>
            <person name="Li B."/>
            <person name="Dong Q."/>
            <person name="Hou Y."/>
            <person name="Wang H."/>
            <person name="Ai P."/>
            <person name="Liu Z."/>
            <person name="Yi F."/>
            <person name="Sun M."/>
            <person name="An G."/>
            <person name="Cheng J."/>
            <person name="Zhang Y."/>
            <person name="Shi Q."/>
            <person name="Xie Y."/>
            <person name="Shi X."/>
            <person name="Chang Y."/>
            <person name="Huang F."/>
            <person name="Chen Y."/>
            <person name="Hong S."/>
            <person name="Mi L."/>
            <person name="Sun Q."/>
            <person name="Zhang L."/>
            <person name="Zhou B."/>
            <person name="Peng R."/>
            <person name="Zhang X."/>
            <person name="Liu F."/>
        </authorList>
    </citation>
    <scope>NUCLEOTIDE SEQUENCE [LARGE SCALE GENOMIC DNA]</scope>
    <source>
        <strain evidence="3">cv. PA1801</strain>
    </source>
</reference>
<evidence type="ECO:0000256" key="1">
    <source>
        <dbReference type="SAM" id="MobiDB-lite"/>
    </source>
</evidence>
<feature type="compositionally biased region" description="Basic and acidic residues" evidence="1">
    <location>
        <begin position="53"/>
        <end position="68"/>
    </location>
</feature>
<name>A0A5B6WGC3_9ROSI</name>
<evidence type="ECO:0000313" key="3">
    <source>
        <dbReference type="Proteomes" id="UP000325315"/>
    </source>
</evidence>
<dbReference type="EMBL" id="SMMG02000003">
    <property type="protein sequence ID" value="KAA3480690.1"/>
    <property type="molecule type" value="Genomic_DNA"/>
</dbReference>
<dbReference type="Proteomes" id="UP000325315">
    <property type="component" value="Unassembled WGS sequence"/>
</dbReference>
<evidence type="ECO:0000313" key="2">
    <source>
        <dbReference type="EMBL" id="KAA3480690.1"/>
    </source>
</evidence>
<dbReference type="AlphaFoldDB" id="A0A5B6WGC3"/>
<organism evidence="2 3">
    <name type="scientific">Gossypium australe</name>
    <dbReference type="NCBI Taxonomy" id="47621"/>
    <lineage>
        <taxon>Eukaryota</taxon>
        <taxon>Viridiplantae</taxon>
        <taxon>Streptophyta</taxon>
        <taxon>Embryophyta</taxon>
        <taxon>Tracheophyta</taxon>
        <taxon>Spermatophyta</taxon>
        <taxon>Magnoliopsida</taxon>
        <taxon>eudicotyledons</taxon>
        <taxon>Gunneridae</taxon>
        <taxon>Pentapetalae</taxon>
        <taxon>rosids</taxon>
        <taxon>malvids</taxon>
        <taxon>Malvales</taxon>
        <taxon>Malvaceae</taxon>
        <taxon>Malvoideae</taxon>
        <taxon>Gossypium</taxon>
    </lineage>
</organism>
<keyword evidence="3" id="KW-1185">Reference proteome</keyword>
<proteinExistence type="predicted"/>
<feature type="region of interest" description="Disordered" evidence="1">
    <location>
        <begin position="53"/>
        <end position="131"/>
    </location>
</feature>
<sequence>MKENFKYARECVSIEEITCKRFEDGLNKDIKLLFGILELKEFVVLVSRACKAEELSKEKRKAYSEARDSRKRSMSKPYHSSSKKLRDHYNRSIASIGYSNRDRGKQHTSPKAQVTSVSSVGSIKTNKPECQ</sequence>
<comment type="caution">
    <text evidence="2">The sequence shown here is derived from an EMBL/GenBank/DDBJ whole genome shotgun (WGS) entry which is preliminary data.</text>
</comment>
<feature type="compositionally biased region" description="Polar residues" evidence="1">
    <location>
        <begin position="107"/>
        <end position="125"/>
    </location>
</feature>
<gene>
    <name evidence="2" type="ORF">EPI10_021107</name>
</gene>
<accession>A0A5B6WGC3</accession>
<protein>
    <submittedName>
        <fullName evidence="2">Gag-Pol polyprotein</fullName>
    </submittedName>
</protein>
<dbReference type="OrthoDB" id="2272416at2759"/>